<evidence type="ECO:0000313" key="2">
    <source>
        <dbReference type="EMBL" id="OAN14311.1"/>
    </source>
</evidence>
<dbReference type="Pfam" id="PF25275">
    <property type="entry name" value="Golvesin_C"/>
    <property type="match status" value="2"/>
</dbReference>
<feature type="domain" description="Golvesin/Xly CBD-like" evidence="1">
    <location>
        <begin position="1242"/>
        <end position="1377"/>
    </location>
</feature>
<dbReference type="InterPro" id="IPR029058">
    <property type="entry name" value="AB_hydrolase_fold"/>
</dbReference>
<evidence type="ECO:0000259" key="1">
    <source>
        <dbReference type="Pfam" id="PF25275"/>
    </source>
</evidence>
<dbReference type="EMBL" id="LVHF01000025">
    <property type="protein sequence ID" value="OAN14311.1"/>
    <property type="molecule type" value="Genomic_DNA"/>
</dbReference>
<dbReference type="OrthoDB" id="5477453at2"/>
<gene>
    <name evidence="2" type="ORF">A3K86_12090</name>
</gene>
<dbReference type="STRING" id="858640.A3K86_12090"/>
<evidence type="ECO:0000313" key="3">
    <source>
        <dbReference type="Proteomes" id="UP000078503"/>
    </source>
</evidence>
<dbReference type="SUPFAM" id="SSF53474">
    <property type="entry name" value="alpha/beta-Hydrolases"/>
    <property type="match status" value="1"/>
</dbReference>
<dbReference type="Proteomes" id="UP000078503">
    <property type="component" value="Unassembled WGS sequence"/>
</dbReference>
<accession>A0A178KAF5</accession>
<proteinExistence type="predicted"/>
<sequence>MILTLSASVTGCFDDSSSDSSEAGSYHAGMRPHVVFAPQSQQMDLVNDLRFGSRFAAGVNVHTADDGVVSINGKRGLTLADSEGFSTTAQFDVAFSQPLDPASVSFTGPNQNVFVLPLQSNGDDPVSLASFQGNGSKLVDRSKLAQQQFRANVVVLDGEASVLRISPLAPLAPQTKYLVILTNTLRDTQGQVIVPADEYHLYRQTDALTANLPLGGVVSRWHNMASDALVAIAGGFAEKGQTSYLSQDRQAASQQIAHAFTFTTTMGTAALEALASPKAALINQGLTPQQADDILASVAHGNAMPQPREVGIIRRDLSIGDMLDPFLQKLGVVFNSLDSRALAQQFDMSVAQIDQLKAQYQDFKLDGQLLDDLLSDGVQGFSFASFGYPKVKFVQGHITLPYYLAAPELDENRHIKASALAEFGNDEWQYSAQNLAATSTNAKTAFPYPEQQAQYKVPFLVTLPQGEKPDGGWPVVIFQHGILGDRSNSFPAGMALASLCDKERPDNDCFATIAIDLPLHGISPQLLVGSAALPSPFVGFGMDSLRVETKTALAALDSKPSLTDSEAQQHAKLTAQLNEMEGIVERHFSATRSPTGEIQPMSWDLATLNGSSGSTFMNFSNVLSQRDRMRQAISDLLNLNASLKNIDLDDDGVSDFDISRVYFVGHSLGGVLGMPFVAVNNDPLVHQYNPNLPKIQAAALLTTGGGVPKLLEHSPSFRPEILGALKHLDTHQPLTVGSKAFEHYFYTLQSVIDGVDPLNFAAKLKASDTGLYMAEVVGGAPVLDANGYQQYSADGQAMTTLPDQTIPNSADGLPTAPFKGSIAAPLAGTEPMVKLMGLKSLQYDLDDAAAGAVNRGFTVNAEQGYPLKVVARFNRGTHVSPVMALENIQRMMVDNQKLVAAFKSGEMGKDHLSLIYLAADSLKRSGGLFLEMTGQVSDFFTHNGTQVSVKDANFLSHNDSHQNTVPLPALTLVSKQPQQCEAESVCIIDNGNAAFETQGVWSTKSDRPSDSQGTTYAYAAGSGDNYFAHAAWWFRVNKPGTYRVSMRTPSNFAQGSMFFAHGATTGARYNVFAASGESSDRMFNLVDGVSNAAPFDYPMAANGEYMTLGEFVFDKHHDYKVTVHNRSVEIITGPLIADAIKVEFVSSNTNMSAAAQLTTVVEQVEALLASAQVGNQPGQYPQAKIDQLKAALASINHVSIDPTLASSDMLLLKAQLDKAVSELEKSQVPQPVVVTTDPKGTVMDNSDRNFKVSVAGTIKVEGNGQYGRDYYYSTDANAVAEWTFEVAESGNYQITFNSPGGFGSSHGYGSDKTMYRVLRGESELASQNVDLYNKAFDFAPLVESLYLEQGTQYKVRISGAYSSWSDYGIVADAIQVTHKP</sequence>
<dbReference type="Gene3D" id="3.40.50.1820">
    <property type="entry name" value="alpha/beta hydrolase"/>
    <property type="match status" value="1"/>
</dbReference>
<name>A0A178KAF5_9GAMM</name>
<dbReference type="Gene3D" id="1.20.1270.90">
    <property type="entry name" value="AF1782-like"/>
    <property type="match status" value="1"/>
</dbReference>
<reference evidence="2 3" key="1">
    <citation type="submission" date="2016-03" db="EMBL/GenBank/DDBJ databases">
        <title>Photobacterium proteolyticum sp. nov. a protease producing bacterium isolated from ocean sediments of Laizhou Bay.</title>
        <authorList>
            <person name="Li Y."/>
        </authorList>
    </citation>
    <scope>NUCLEOTIDE SEQUENCE [LARGE SCALE GENOMIC DNA]</scope>
    <source>
        <strain evidence="2 3">R-40508</strain>
    </source>
</reference>
<protein>
    <recommendedName>
        <fullName evidence="1">Golvesin/Xly CBD-like domain-containing protein</fullName>
    </recommendedName>
</protein>
<comment type="caution">
    <text evidence="2">The sequence shown here is derived from an EMBL/GenBank/DDBJ whole genome shotgun (WGS) entry which is preliminary data.</text>
</comment>
<dbReference type="RefSeq" id="WP_068331265.1">
    <property type="nucleotide sequence ID" value="NZ_LVHF01000025.1"/>
</dbReference>
<feature type="domain" description="Golvesin/Xly CBD-like" evidence="1">
    <location>
        <begin position="987"/>
        <end position="1143"/>
    </location>
</feature>
<organism evidence="2 3">
    <name type="scientific">Photobacterium jeanii</name>
    <dbReference type="NCBI Taxonomy" id="858640"/>
    <lineage>
        <taxon>Bacteria</taxon>
        <taxon>Pseudomonadati</taxon>
        <taxon>Pseudomonadota</taxon>
        <taxon>Gammaproteobacteria</taxon>
        <taxon>Vibrionales</taxon>
        <taxon>Vibrionaceae</taxon>
        <taxon>Photobacterium</taxon>
    </lineage>
</organism>
<dbReference type="InterPro" id="IPR033803">
    <property type="entry name" value="CBD-like_Golvesin-Xly"/>
</dbReference>
<keyword evidence="3" id="KW-1185">Reference proteome</keyword>